<dbReference type="InParanoid" id="A0A6I9RZK6"/>
<accession>A0A6I9RZK6</accession>
<dbReference type="Proteomes" id="UP000504607">
    <property type="component" value="Chromosome 12"/>
</dbReference>
<dbReference type="PANTHER" id="PTHR36987:SF1">
    <property type="entry name" value="NADH DEHYDROGENASE [UBIQUINONE] 1 BETA SUBCOMPLEX SUBUNIT 2"/>
    <property type="match status" value="1"/>
</dbReference>
<dbReference type="RefSeq" id="XP_010935226.1">
    <property type="nucleotide sequence ID" value="XM_010936924.3"/>
</dbReference>
<reference evidence="2" key="1">
    <citation type="submission" date="2025-08" db="UniProtKB">
        <authorList>
            <consortium name="RefSeq"/>
        </authorList>
    </citation>
    <scope>IDENTIFICATION</scope>
</reference>
<evidence type="ECO:0000313" key="1">
    <source>
        <dbReference type="Proteomes" id="UP000504607"/>
    </source>
</evidence>
<organism evidence="1 2">
    <name type="scientific">Elaeis guineensis var. tenera</name>
    <name type="common">Oil palm</name>
    <dbReference type="NCBI Taxonomy" id="51953"/>
    <lineage>
        <taxon>Eukaryota</taxon>
        <taxon>Viridiplantae</taxon>
        <taxon>Streptophyta</taxon>
        <taxon>Embryophyta</taxon>
        <taxon>Tracheophyta</taxon>
        <taxon>Spermatophyta</taxon>
        <taxon>Magnoliopsida</taxon>
        <taxon>Liliopsida</taxon>
        <taxon>Arecaceae</taxon>
        <taxon>Arecoideae</taxon>
        <taxon>Cocoseae</taxon>
        <taxon>Elaeidinae</taxon>
        <taxon>Elaeis</taxon>
    </lineage>
</organism>
<proteinExistence type="predicted"/>
<name>A0A6I9RZK6_ELAGV</name>
<dbReference type="GO" id="GO:0005743">
    <property type="term" value="C:mitochondrial inner membrane"/>
    <property type="evidence" value="ECO:0007669"/>
    <property type="project" value="InterPro"/>
</dbReference>
<evidence type="ECO:0000313" key="2">
    <source>
        <dbReference type="RefSeq" id="XP_010935226.1"/>
    </source>
</evidence>
<dbReference type="AlphaFoldDB" id="A0A6I9RZK6"/>
<protein>
    <submittedName>
        <fullName evidence="2">Uncharacterized protein LOC105055176 isoform X1</fullName>
    </submittedName>
</protein>
<dbReference type="InterPro" id="IPR044980">
    <property type="entry name" value="NDUFB2_plant/fungi"/>
</dbReference>
<gene>
    <name evidence="2" type="primary">LOC105055176</name>
</gene>
<dbReference type="GO" id="GO:0045271">
    <property type="term" value="C:respiratory chain complex I"/>
    <property type="evidence" value="ECO:0007669"/>
    <property type="project" value="InterPro"/>
</dbReference>
<keyword evidence="1" id="KW-1185">Reference proteome</keyword>
<sequence length="111" mass="12470">MAGGGGHGGSTTYNGYTIHHPKRWHTLTGKGLCAVMWFWILYRAKQDGPVVLVRFFFQHFNSRLLVVSNISSYVPSNLYRVGVILGRDMKTTLRGIAMDMRRLIRSPKGGS</sequence>
<dbReference type="PANTHER" id="PTHR36987">
    <property type="entry name" value="NADH DEHYDROGENASE [UBIQUINONE] 1 BETA SUBCOMPLEX SUBUNIT 2-LIKE"/>
    <property type="match status" value="1"/>
</dbReference>
<dbReference type="OrthoDB" id="531564at2759"/>